<protein>
    <recommendedName>
        <fullName evidence="8">hAT-like transposase RNase-H fold domain-containing protein</fullName>
    </recommendedName>
</protein>
<keyword evidence="7" id="KW-1185">Reference proteome</keyword>
<sequence length="266" mass="30202">MMREIMVELVAEGIPFDEDGNHIRCFPHVVNIAVQTALKYLSNTSFDPAVVDPFADELASPQELQDNTDYRTTLEADVVMSARQLVAACRASGQRRDNFAKTIREGNVLGSWGEEGDPLRDVTLLRDMEIRWSSTYLMIDRVLELAPAIDEFLHKEKQQESRITYLTLKPIELEVLADIHKFLQIPHVVQELVSAEKTPTLSLVLPMYEQLIGMLRDLKFELPKLGHAIEAASIKLDEYMGKTRKTPMHVFAMGKFLVLVLSSNYI</sequence>
<name>A0A166NX33_9AGAM</name>
<evidence type="ECO:0000256" key="2">
    <source>
        <dbReference type="ARBA" id="ARBA00022723"/>
    </source>
</evidence>
<proteinExistence type="predicted"/>
<dbReference type="GO" id="GO:0008270">
    <property type="term" value="F:zinc ion binding"/>
    <property type="evidence" value="ECO:0007669"/>
    <property type="project" value="UniProtKB-KW"/>
</dbReference>
<evidence type="ECO:0000313" key="7">
    <source>
        <dbReference type="Proteomes" id="UP000076532"/>
    </source>
</evidence>
<dbReference type="Proteomes" id="UP000076532">
    <property type="component" value="Unassembled WGS sequence"/>
</dbReference>
<dbReference type="PANTHER" id="PTHR46481:SF10">
    <property type="entry name" value="ZINC FINGER BED DOMAIN-CONTAINING PROTEIN 39"/>
    <property type="match status" value="1"/>
</dbReference>
<organism evidence="6 7">
    <name type="scientific">Athelia psychrophila</name>
    <dbReference type="NCBI Taxonomy" id="1759441"/>
    <lineage>
        <taxon>Eukaryota</taxon>
        <taxon>Fungi</taxon>
        <taxon>Dikarya</taxon>
        <taxon>Basidiomycota</taxon>
        <taxon>Agaricomycotina</taxon>
        <taxon>Agaricomycetes</taxon>
        <taxon>Agaricomycetidae</taxon>
        <taxon>Atheliales</taxon>
        <taxon>Atheliaceae</taxon>
        <taxon>Athelia</taxon>
    </lineage>
</organism>
<dbReference type="STRING" id="436010.A0A166NX33"/>
<evidence type="ECO:0000313" key="6">
    <source>
        <dbReference type="EMBL" id="KZP25456.1"/>
    </source>
</evidence>
<keyword evidence="5" id="KW-0539">Nucleus</keyword>
<dbReference type="OrthoDB" id="2790258at2759"/>
<evidence type="ECO:0000256" key="3">
    <source>
        <dbReference type="ARBA" id="ARBA00022771"/>
    </source>
</evidence>
<dbReference type="InterPro" id="IPR052035">
    <property type="entry name" value="ZnF_BED_domain_contain"/>
</dbReference>
<dbReference type="SUPFAM" id="SSF53098">
    <property type="entry name" value="Ribonuclease H-like"/>
    <property type="match status" value="1"/>
</dbReference>
<keyword evidence="2" id="KW-0479">Metal-binding</keyword>
<dbReference type="AlphaFoldDB" id="A0A166NX33"/>
<keyword evidence="4" id="KW-0862">Zinc</keyword>
<evidence type="ECO:0000256" key="1">
    <source>
        <dbReference type="ARBA" id="ARBA00004123"/>
    </source>
</evidence>
<evidence type="ECO:0008006" key="8">
    <source>
        <dbReference type="Google" id="ProtNLM"/>
    </source>
</evidence>
<dbReference type="PANTHER" id="PTHR46481">
    <property type="entry name" value="ZINC FINGER BED DOMAIN-CONTAINING PROTEIN 4"/>
    <property type="match status" value="1"/>
</dbReference>
<accession>A0A166NX33</accession>
<comment type="subcellular location">
    <subcellularLocation>
        <location evidence="1">Nucleus</location>
    </subcellularLocation>
</comment>
<reference evidence="6 7" key="1">
    <citation type="journal article" date="2016" name="Mol. Biol. Evol.">
        <title>Comparative Genomics of Early-Diverging Mushroom-Forming Fungi Provides Insights into the Origins of Lignocellulose Decay Capabilities.</title>
        <authorList>
            <person name="Nagy L.G."/>
            <person name="Riley R."/>
            <person name="Tritt A."/>
            <person name="Adam C."/>
            <person name="Daum C."/>
            <person name="Floudas D."/>
            <person name="Sun H."/>
            <person name="Yadav J.S."/>
            <person name="Pangilinan J."/>
            <person name="Larsson K.H."/>
            <person name="Matsuura K."/>
            <person name="Barry K."/>
            <person name="Labutti K."/>
            <person name="Kuo R."/>
            <person name="Ohm R.A."/>
            <person name="Bhattacharya S.S."/>
            <person name="Shirouzu T."/>
            <person name="Yoshinaga Y."/>
            <person name="Martin F.M."/>
            <person name="Grigoriev I.V."/>
            <person name="Hibbett D.S."/>
        </authorList>
    </citation>
    <scope>NUCLEOTIDE SEQUENCE [LARGE SCALE GENOMIC DNA]</scope>
    <source>
        <strain evidence="6 7">CBS 109695</strain>
    </source>
</reference>
<keyword evidence="3" id="KW-0863">Zinc-finger</keyword>
<dbReference type="InterPro" id="IPR012337">
    <property type="entry name" value="RNaseH-like_sf"/>
</dbReference>
<dbReference type="GO" id="GO:0005634">
    <property type="term" value="C:nucleus"/>
    <property type="evidence" value="ECO:0007669"/>
    <property type="project" value="UniProtKB-SubCell"/>
</dbReference>
<evidence type="ECO:0000256" key="4">
    <source>
        <dbReference type="ARBA" id="ARBA00022833"/>
    </source>
</evidence>
<gene>
    <name evidence="6" type="ORF">FIBSPDRAFT_733815</name>
</gene>
<dbReference type="EMBL" id="KV417520">
    <property type="protein sequence ID" value="KZP25456.1"/>
    <property type="molecule type" value="Genomic_DNA"/>
</dbReference>
<evidence type="ECO:0000256" key="5">
    <source>
        <dbReference type="ARBA" id="ARBA00023242"/>
    </source>
</evidence>